<evidence type="ECO:0000256" key="8">
    <source>
        <dbReference type="ARBA" id="ARBA00023242"/>
    </source>
</evidence>
<comment type="subcellular location">
    <subcellularLocation>
        <location evidence="1">Nucleus</location>
    </subcellularLocation>
</comment>
<dbReference type="GO" id="GO:0000978">
    <property type="term" value="F:RNA polymerase II cis-regulatory region sequence-specific DNA binding"/>
    <property type="evidence" value="ECO:0007669"/>
    <property type="project" value="TreeGrafter"/>
</dbReference>
<dbReference type="FunFam" id="3.30.160.60:FF:000106">
    <property type="entry name" value="B-cell lymphoma/leukemia 11A isoform X2"/>
    <property type="match status" value="1"/>
</dbReference>
<feature type="compositionally biased region" description="Polar residues" evidence="10">
    <location>
        <begin position="536"/>
        <end position="548"/>
    </location>
</feature>
<organism evidence="12 13">
    <name type="scientific">Elysia crispata</name>
    <name type="common">lettuce slug</name>
    <dbReference type="NCBI Taxonomy" id="231223"/>
    <lineage>
        <taxon>Eukaryota</taxon>
        <taxon>Metazoa</taxon>
        <taxon>Spiralia</taxon>
        <taxon>Lophotrochozoa</taxon>
        <taxon>Mollusca</taxon>
        <taxon>Gastropoda</taxon>
        <taxon>Heterobranchia</taxon>
        <taxon>Euthyneura</taxon>
        <taxon>Panpulmonata</taxon>
        <taxon>Sacoglossa</taxon>
        <taxon>Placobranchoidea</taxon>
        <taxon>Plakobranchidae</taxon>
        <taxon>Elysia</taxon>
    </lineage>
</organism>
<keyword evidence="8" id="KW-0539">Nucleus</keyword>
<dbReference type="PANTHER" id="PTHR45993">
    <property type="entry name" value="B-CELL LYMPHOMA/LEUKEMIA 11"/>
    <property type="match status" value="1"/>
</dbReference>
<dbReference type="FunFam" id="3.30.160.60:FF:000037">
    <property type="entry name" value="B-cell lymphoma/leukemia 11A isoform X1"/>
    <property type="match status" value="1"/>
</dbReference>
<feature type="domain" description="C2H2-type" evidence="11">
    <location>
        <begin position="1079"/>
        <end position="1113"/>
    </location>
</feature>
<feature type="compositionally biased region" description="Low complexity" evidence="10">
    <location>
        <begin position="338"/>
        <end position="352"/>
    </location>
</feature>
<dbReference type="PROSITE" id="PS00028">
    <property type="entry name" value="ZINC_FINGER_C2H2_1"/>
    <property type="match status" value="5"/>
</dbReference>
<feature type="compositionally biased region" description="Basic and acidic residues" evidence="10">
    <location>
        <begin position="641"/>
        <end position="654"/>
    </location>
</feature>
<dbReference type="Pfam" id="PF00096">
    <property type="entry name" value="zf-C2H2"/>
    <property type="match status" value="5"/>
</dbReference>
<keyword evidence="3" id="KW-0677">Repeat</keyword>
<feature type="region of interest" description="Disordered" evidence="10">
    <location>
        <begin position="626"/>
        <end position="750"/>
    </location>
</feature>
<dbReference type="GO" id="GO:0005634">
    <property type="term" value="C:nucleus"/>
    <property type="evidence" value="ECO:0007669"/>
    <property type="project" value="UniProtKB-SubCell"/>
</dbReference>
<feature type="region of interest" description="Disordered" evidence="10">
    <location>
        <begin position="786"/>
        <end position="872"/>
    </location>
</feature>
<evidence type="ECO:0000256" key="10">
    <source>
        <dbReference type="SAM" id="MobiDB-lite"/>
    </source>
</evidence>
<dbReference type="InterPro" id="IPR051497">
    <property type="entry name" value="Dev/Hematopoietic_TF"/>
</dbReference>
<name>A0AAE1A2U1_9GAST</name>
<feature type="compositionally biased region" description="Acidic residues" evidence="10">
    <location>
        <begin position="655"/>
        <end position="688"/>
    </location>
</feature>
<evidence type="ECO:0000256" key="2">
    <source>
        <dbReference type="ARBA" id="ARBA00022723"/>
    </source>
</evidence>
<evidence type="ECO:0000313" key="12">
    <source>
        <dbReference type="EMBL" id="KAK3779262.1"/>
    </source>
</evidence>
<feature type="region of interest" description="Disordered" evidence="10">
    <location>
        <begin position="920"/>
        <end position="1015"/>
    </location>
</feature>
<keyword evidence="6" id="KW-0805">Transcription regulation</keyword>
<evidence type="ECO:0000256" key="9">
    <source>
        <dbReference type="PROSITE-ProRule" id="PRU00042"/>
    </source>
</evidence>
<feature type="compositionally biased region" description="Low complexity" evidence="10">
    <location>
        <begin position="938"/>
        <end position="972"/>
    </location>
</feature>
<dbReference type="Gene3D" id="3.30.160.60">
    <property type="entry name" value="Classic Zinc Finger"/>
    <property type="match status" value="4"/>
</dbReference>
<proteinExistence type="predicted"/>
<feature type="region of interest" description="Disordered" evidence="10">
    <location>
        <begin position="313"/>
        <end position="353"/>
    </location>
</feature>
<feature type="compositionally biased region" description="Low complexity" evidence="10">
    <location>
        <begin position="313"/>
        <end position="330"/>
    </location>
</feature>
<keyword evidence="4 9" id="KW-0863">Zinc-finger</keyword>
<feature type="compositionally biased region" description="Basic and acidic residues" evidence="10">
    <location>
        <begin position="818"/>
        <end position="839"/>
    </location>
</feature>
<feature type="domain" description="C2H2-type" evidence="11">
    <location>
        <begin position="579"/>
        <end position="606"/>
    </location>
</feature>
<dbReference type="GO" id="GO:0006357">
    <property type="term" value="P:regulation of transcription by RNA polymerase II"/>
    <property type="evidence" value="ECO:0007669"/>
    <property type="project" value="TreeGrafter"/>
</dbReference>
<feature type="domain" description="C2H2-type" evidence="11">
    <location>
        <begin position="1021"/>
        <end position="1048"/>
    </location>
</feature>
<dbReference type="FunFam" id="3.30.160.60:FF:001175">
    <property type="entry name" value="Zinc finger, C2H2 type"/>
    <property type="match status" value="1"/>
</dbReference>
<dbReference type="InterPro" id="IPR036236">
    <property type="entry name" value="Znf_C2H2_sf"/>
</dbReference>
<accession>A0AAE1A2U1</accession>
<feature type="domain" description="C2H2-type" evidence="11">
    <location>
        <begin position="607"/>
        <end position="634"/>
    </location>
</feature>
<evidence type="ECO:0000256" key="1">
    <source>
        <dbReference type="ARBA" id="ARBA00004123"/>
    </source>
</evidence>
<feature type="compositionally biased region" description="Low complexity" evidence="10">
    <location>
        <begin position="989"/>
        <end position="1010"/>
    </location>
</feature>
<evidence type="ECO:0000256" key="5">
    <source>
        <dbReference type="ARBA" id="ARBA00022833"/>
    </source>
</evidence>
<dbReference type="SMART" id="SM00355">
    <property type="entry name" value="ZnF_C2H2"/>
    <property type="match status" value="6"/>
</dbReference>
<dbReference type="PANTHER" id="PTHR45993:SF6">
    <property type="entry name" value="C2H2-TYPE DOMAIN-CONTAINING PROTEIN"/>
    <property type="match status" value="1"/>
</dbReference>
<gene>
    <name evidence="12" type="ORF">RRG08_057633</name>
</gene>
<feature type="domain" description="C2H2-type" evidence="11">
    <location>
        <begin position="1049"/>
        <end position="1071"/>
    </location>
</feature>
<dbReference type="Proteomes" id="UP001283361">
    <property type="component" value="Unassembled WGS sequence"/>
</dbReference>
<sequence>MVYGVKKTHVTVYIVMGLKDPQVRLEYSSAPHSTPLSQYLPHTLPRYLSICLTFCPAISVSASHSARLSQYLPHTLPRYLSICLTFCPAISVSASHSAPLSQYLPHTLPRYLSICLTLYPAISVSASHSTPLSQYLLTLCSAISVSASHSTPLSQYLPHTLPRYLSICLTLCAAPYLAVWCFSELWSRGRWIKIIILIRKSSLSDPVDASSLPELFRGKLIVSQAPDLLMLMLLFLLPHPLIGGVRSVALRSVSRACVIDASSSYPDPMAAPPGTRLLTKPSRFVCETCRSTYTSAWALLQHAQKEHGMKIYTSPATTQASSSTPTSSSSRECRQHQSPSATSTPIPSSLSPMDLVVTASSPRLDHRPVSASSVSASSPYAVQHAPNPFTSPFRLPGLDARVTQSASLSPYGRAPPSSLDFDLITDYRLRPQFLSARPGAAPPGLDPSAVPFPHPGHAFHERGRAAHISPVQLDYDFYSMRLKQLAGSPVIGAGPGSKSPFSAAAASAALAHQQQLHHHQQQQQQQARSGGDRLTPTHSKLAGSSQTEESPRSGSSGSSSVALTPVSGASSLVLPPKLKSCEFCGKSFRFQSNLVVHRRSHTGEKPYKCSLCPHACTQQSKLKRHMKTHAAAKTGTVTDGEDAKSEAAQDRKEGAEDEDDDDEEEEEEEGDEEEEEIMEEEMNEEEREVLEQMKQAEKNEEPVVPEPGEIRHEAKRIKLEDRQDGEENGQGEEGEEQDEEKPSDLSLKRKPAVESVLSEVMKNSGLASIQTYTEAYEAALAENQVNGQDTAHAKKEKGSVGRQASGQEGRSVSPRQGVKRERDADTDKDHRDSARKDHLFLGGTDLLSKSSKPGRDGPAVPPGWPATLDGLAPHPAALDPATAAAAASLYSRLPHPAWFHPDSPVRLFFPGYPPRFPAHHSPRDLSLPTDSSSNTSGLNLSHSAAATTSSSSSNNNNNSALPASGSSSIPALYKPALSSPPGYHHRRTTSSASSSPNSSLLLPTNGSSSTARKPEASKRNDTCEYCGKVFKNCSNLTVHRRSHTGEKPYKCSLCSYACAQSSKLTRHMKTHGRLGKDVYTCKFCNMPFSVPSTLEKHMRKCVENRNAHLLAQDSGDVSSESTGAASLQSEPADMSGGQAEPLEMSVKGESAASVY</sequence>
<reference evidence="12" key="1">
    <citation type="journal article" date="2023" name="G3 (Bethesda)">
        <title>A reference genome for the long-term kleptoplast-retaining sea slug Elysia crispata morphotype clarki.</title>
        <authorList>
            <person name="Eastman K.E."/>
            <person name="Pendleton A.L."/>
            <person name="Shaikh M.A."/>
            <person name="Suttiyut T."/>
            <person name="Ogas R."/>
            <person name="Tomko P."/>
            <person name="Gavelis G."/>
            <person name="Widhalm J.R."/>
            <person name="Wisecaver J.H."/>
        </authorList>
    </citation>
    <scope>NUCLEOTIDE SEQUENCE</scope>
    <source>
        <strain evidence="12">ECLA1</strain>
    </source>
</reference>
<evidence type="ECO:0000256" key="6">
    <source>
        <dbReference type="ARBA" id="ARBA00023015"/>
    </source>
</evidence>
<evidence type="ECO:0000256" key="7">
    <source>
        <dbReference type="ARBA" id="ARBA00023163"/>
    </source>
</evidence>
<evidence type="ECO:0000313" key="13">
    <source>
        <dbReference type="Proteomes" id="UP001283361"/>
    </source>
</evidence>
<dbReference type="InterPro" id="IPR013087">
    <property type="entry name" value="Znf_C2H2_type"/>
</dbReference>
<feature type="compositionally biased region" description="Polar residues" evidence="10">
    <location>
        <begin position="928"/>
        <end position="937"/>
    </location>
</feature>
<evidence type="ECO:0000256" key="3">
    <source>
        <dbReference type="ARBA" id="ARBA00022737"/>
    </source>
</evidence>
<feature type="compositionally biased region" description="Basic and acidic residues" evidence="10">
    <location>
        <begin position="708"/>
        <end position="722"/>
    </location>
</feature>
<dbReference type="FunFam" id="3.30.160.60:FF:000395">
    <property type="entry name" value="zinc finger protein 513"/>
    <property type="match status" value="1"/>
</dbReference>
<keyword evidence="5" id="KW-0862">Zinc</keyword>
<dbReference type="GO" id="GO:0008270">
    <property type="term" value="F:zinc ion binding"/>
    <property type="evidence" value="ECO:0007669"/>
    <property type="project" value="UniProtKB-KW"/>
</dbReference>
<comment type="caution">
    <text evidence="12">The sequence shown here is derived from an EMBL/GenBank/DDBJ whole genome shotgun (WGS) entry which is preliminary data.</text>
</comment>
<feature type="compositionally biased region" description="Basic and acidic residues" evidence="10">
    <location>
        <begin position="689"/>
        <end position="701"/>
    </location>
</feature>
<dbReference type="GO" id="GO:0003700">
    <property type="term" value="F:DNA-binding transcription factor activity"/>
    <property type="evidence" value="ECO:0007669"/>
    <property type="project" value="TreeGrafter"/>
</dbReference>
<feature type="region of interest" description="Disordered" evidence="10">
    <location>
        <begin position="503"/>
        <end position="563"/>
    </location>
</feature>
<evidence type="ECO:0000259" key="11">
    <source>
        <dbReference type="PROSITE" id="PS50157"/>
    </source>
</evidence>
<protein>
    <recommendedName>
        <fullName evidence="11">C2H2-type domain-containing protein</fullName>
    </recommendedName>
</protein>
<dbReference type="SUPFAM" id="SSF57667">
    <property type="entry name" value="beta-beta-alpha zinc fingers"/>
    <property type="match status" value="3"/>
</dbReference>
<keyword evidence="13" id="KW-1185">Reference proteome</keyword>
<feature type="compositionally biased region" description="Low complexity" evidence="10">
    <location>
        <begin position="503"/>
        <end position="514"/>
    </location>
</feature>
<feature type="compositionally biased region" description="Acidic residues" evidence="10">
    <location>
        <begin position="723"/>
        <end position="739"/>
    </location>
</feature>
<dbReference type="AlphaFoldDB" id="A0AAE1A2U1"/>
<feature type="region of interest" description="Disordered" evidence="10">
    <location>
        <begin position="1112"/>
        <end position="1155"/>
    </location>
</feature>
<feature type="compositionally biased region" description="Polar residues" evidence="10">
    <location>
        <begin position="1115"/>
        <end position="1129"/>
    </location>
</feature>
<evidence type="ECO:0000256" key="4">
    <source>
        <dbReference type="ARBA" id="ARBA00022771"/>
    </source>
</evidence>
<keyword evidence="2" id="KW-0479">Metal-binding</keyword>
<keyword evidence="7" id="KW-0804">Transcription</keyword>
<dbReference type="PROSITE" id="PS50157">
    <property type="entry name" value="ZINC_FINGER_C2H2_2"/>
    <property type="match status" value="5"/>
</dbReference>
<dbReference type="EMBL" id="JAWDGP010002856">
    <property type="protein sequence ID" value="KAK3779262.1"/>
    <property type="molecule type" value="Genomic_DNA"/>
</dbReference>
<feature type="compositionally biased region" description="Polar residues" evidence="10">
    <location>
        <begin position="802"/>
        <end position="814"/>
    </location>
</feature>